<sequence>MSLSPDSLPPALGKIVQRFQRASDPKRRYEQLIWYAQKLPEFAEANKVPENKVPGCVSQVYVTARLNDSKVMFAGDSDSQLTKGLLALLIEGLNGLTPKEIIQLTPEFIQETGLNVSLTPSRANGFYNIFRTMQKKALECDPPTGGG</sequence>
<dbReference type="SUPFAM" id="SSF82649">
    <property type="entry name" value="SufE/NifU"/>
    <property type="match status" value="1"/>
</dbReference>
<dbReference type="Pfam" id="PF02657">
    <property type="entry name" value="SufE"/>
    <property type="match status" value="1"/>
</dbReference>
<dbReference type="Gene3D" id="3.90.1010.10">
    <property type="match status" value="1"/>
</dbReference>
<dbReference type="InterPro" id="IPR003808">
    <property type="entry name" value="Fe-S_metab-assoc_dom"/>
</dbReference>
<evidence type="ECO:0000259" key="2">
    <source>
        <dbReference type="Pfam" id="PF02657"/>
    </source>
</evidence>
<organism evidence="3 4">
    <name type="scientific">Cylindrospermopsis raciborskii CS-506_A</name>
    <dbReference type="NCBI Taxonomy" id="2585140"/>
    <lineage>
        <taxon>Bacteria</taxon>
        <taxon>Bacillati</taxon>
        <taxon>Cyanobacteriota</taxon>
        <taxon>Cyanophyceae</taxon>
        <taxon>Nostocales</taxon>
        <taxon>Aphanizomenonaceae</taxon>
        <taxon>Cylindrospermopsis</taxon>
    </lineage>
</organism>
<feature type="domain" description="Fe-S metabolism associated" evidence="2">
    <location>
        <begin position="16"/>
        <end position="135"/>
    </location>
</feature>
<evidence type="ECO:0000313" key="4">
    <source>
        <dbReference type="Proteomes" id="UP000538075"/>
    </source>
</evidence>
<dbReference type="EMBL" id="VDFG01000308">
    <property type="protein sequence ID" value="MBA4465104.1"/>
    <property type="molecule type" value="Genomic_DNA"/>
</dbReference>
<evidence type="ECO:0000313" key="3">
    <source>
        <dbReference type="EMBL" id="MBA4465104.1"/>
    </source>
</evidence>
<dbReference type="PANTHER" id="PTHR43597:SF5">
    <property type="entry name" value="SUFE-LIKE PROTEIN 2, CHLOROPLASTIC"/>
    <property type="match status" value="1"/>
</dbReference>
<comment type="similarity">
    <text evidence="1">Belongs to the SufE family.</text>
</comment>
<protein>
    <submittedName>
        <fullName evidence="3">SufE family protein</fullName>
    </submittedName>
</protein>
<dbReference type="PANTHER" id="PTHR43597">
    <property type="entry name" value="SULFUR ACCEPTOR PROTEIN CSDE"/>
    <property type="match status" value="1"/>
</dbReference>
<dbReference type="Proteomes" id="UP000538075">
    <property type="component" value="Unassembled WGS sequence"/>
</dbReference>
<comment type="caution">
    <text evidence="3">The sequence shown here is derived from an EMBL/GenBank/DDBJ whole genome shotgun (WGS) entry which is preliminary data.</text>
</comment>
<gene>
    <name evidence="3" type="ORF">FHK98_04660</name>
</gene>
<accession>A0A838WH41</accession>
<proteinExistence type="inferred from homology"/>
<reference evidence="3 4" key="1">
    <citation type="journal article" date="2020" name="J. Appl. Phycol.">
        <title>Morphological changes and genome evolution in Raphidiopsis raciborskii CS-506 after 23 years in culture.</title>
        <authorList>
            <person name="Willis A."/>
            <person name="Bent S.J."/>
            <person name="Jameson I.D."/>
        </authorList>
    </citation>
    <scope>NUCLEOTIDE SEQUENCE [LARGE SCALE GENOMIC DNA]</scope>
    <source>
        <strain evidence="3 4">CS-506_A</strain>
    </source>
</reference>
<name>A0A838WH41_9CYAN</name>
<evidence type="ECO:0000256" key="1">
    <source>
        <dbReference type="ARBA" id="ARBA00010282"/>
    </source>
</evidence>
<dbReference type="AlphaFoldDB" id="A0A838WH41"/>